<dbReference type="EMBL" id="JARPUR010000001">
    <property type="protein sequence ID" value="KAK4887242.1"/>
    <property type="molecule type" value="Genomic_DNA"/>
</dbReference>
<reference evidence="3" key="1">
    <citation type="submission" date="2023-01" db="EMBL/GenBank/DDBJ databases">
        <title>Key to firefly adult light organ development and bioluminescence: homeobox transcription factors regulate luciferase expression and transportation to peroxisome.</title>
        <authorList>
            <person name="Fu X."/>
        </authorList>
    </citation>
    <scope>NUCLEOTIDE SEQUENCE [LARGE SCALE GENOMIC DNA]</scope>
</reference>
<protein>
    <submittedName>
        <fullName evidence="2">Uncharacterized protein</fullName>
    </submittedName>
</protein>
<evidence type="ECO:0000313" key="3">
    <source>
        <dbReference type="Proteomes" id="UP001353858"/>
    </source>
</evidence>
<dbReference type="Proteomes" id="UP001353858">
    <property type="component" value="Unassembled WGS sequence"/>
</dbReference>
<gene>
    <name evidence="2" type="ORF">RN001_003513</name>
</gene>
<sequence length="198" mass="22674">MQQTGSTEVTVLQEEETLKRECSSPPQPGLSRTQLGDVVESNEENTWETASPAIRKARFNLMGELTSPSYMSRIRQKKENQNQAFKPKRQKKNEPFKNKLTKSTKRVLQKKPRHDSTSSESDEYVILDDSSSGEENFDDIEYQRVGCLEDYCLTKSKDNWLQCIFCSRWLHEGCTTYTNTCQPCGAAPTMKKGKKKSN</sequence>
<dbReference type="AlphaFoldDB" id="A0AAN7Q9M0"/>
<feature type="region of interest" description="Disordered" evidence="1">
    <location>
        <begin position="76"/>
        <end position="133"/>
    </location>
</feature>
<feature type="compositionally biased region" description="Acidic residues" evidence="1">
    <location>
        <begin position="120"/>
        <end position="133"/>
    </location>
</feature>
<keyword evidence="3" id="KW-1185">Reference proteome</keyword>
<evidence type="ECO:0000313" key="2">
    <source>
        <dbReference type="EMBL" id="KAK4887242.1"/>
    </source>
</evidence>
<evidence type="ECO:0000256" key="1">
    <source>
        <dbReference type="SAM" id="MobiDB-lite"/>
    </source>
</evidence>
<name>A0AAN7Q9M0_9COLE</name>
<proteinExistence type="predicted"/>
<comment type="caution">
    <text evidence="2">The sequence shown here is derived from an EMBL/GenBank/DDBJ whole genome shotgun (WGS) entry which is preliminary data.</text>
</comment>
<feature type="compositionally biased region" description="Basic residues" evidence="1">
    <location>
        <begin position="99"/>
        <end position="113"/>
    </location>
</feature>
<feature type="region of interest" description="Disordered" evidence="1">
    <location>
        <begin position="1"/>
        <end position="51"/>
    </location>
</feature>
<organism evidence="2 3">
    <name type="scientific">Aquatica leii</name>
    <dbReference type="NCBI Taxonomy" id="1421715"/>
    <lineage>
        <taxon>Eukaryota</taxon>
        <taxon>Metazoa</taxon>
        <taxon>Ecdysozoa</taxon>
        <taxon>Arthropoda</taxon>
        <taxon>Hexapoda</taxon>
        <taxon>Insecta</taxon>
        <taxon>Pterygota</taxon>
        <taxon>Neoptera</taxon>
        <taxon>Endopterygota</taxon>
        <taxon>Coleoptera</taxon>
        <taxon>Polyphaga</taxon>
        <taxon>Elateriformia</taxon>
        <taxon>Elateroidea</taxon>
        <taxon>Lampyridae</taxon>
        <taxon>Luciolinae</taxon>
        <taxon>Aquatica</taxon>
    </lineage>
</organism>
<accession>A0AAN7Q9M0</accession>